<protein>
    <submittedName>
        <fullName evidence="1">Uncharacterized protein</fullName>
    </submittedName>
</protein>
<evidence type="ECO:0000313" key="1">
    <source>
        <dbReference type="EMBL" id="MCF1715891.1"/>
    </source>
</evidence>
<evidence type="ECO:0000313" key="2">
    <source>
        <dbReference type="Proteomes" id="UP001200145"/>
    </source>
</evidence>
<gene>
    <name evidence="1" type="ORF">L0U88_14725</name>
</gene>
<comment type="caution">
    <text evidence="1">The sequence shown here is derived from an EMBL/GenBank/DDBJ whole genome shotgun (WGS) entry which is preliminary data.</text>
</comment>
<organism evidence="1 2">
    <name type="scientific">Flavihumibacter fluminis</name>
    <dbReference type="NCBI Taxonomy" id="2909236"/>
    <lineage>
        <taxon>Bacteria</taxon>
        <taxon>Pseudomonadati</taxon>
        <taxon>Bacteroidota</taxon>
        <taxon>Chitinophagia</taxon>
        <taxon>Chitinophagales</taxon>
        <taxon>Chitinophagaceae</taxon>
        <taxon>Flavihumibacter</taxon>
    </lineage>
</organism>
<reference evidence="1 2" key="1">
    <citation type="submission" date="2022-01" db="EMBL/GenBank/DDBJ databases">
        <title>Flavihumibacter sp. nov., isolated from sediment of a river.</title>
        <authorList>
            <person name="Liu H."/>
        </authorList>
    </citation>
    <scope>NUCLEOTIDE SEQUENCE [LARGE SCALE GENOMIC DNA]</scope>
    <source>
        <strain evidence="1 2">RY-1</strain>
    </source>
</reference>
<dbReference type="PROSITE" id="PS51257">
    <property type="entry name" value="PROKAR_LIPOPROTEIN"/>
    <property type="match status" value="1"/>
</dbReference>
<dbReference type="RefSeq" id="WP_234866839.1">
    <property type="nucleotide sequence ID" value="NZ_JAKEVY010000003.1"/>
</dbReference>
<name>A0ABS9BJS5_9BACT</name>
<keyword evidence="2" id="KW-1185">Reference proteome</keyword>
<dbReference type="EMBL" id="JAKEVY010000003">
    <property type="protein sequence ID" value="MCF1715891.1"/>
    <property type="molecule type" value="Genomic_DNA"/>
</dbReference>
<dbReference type="Proteomes" id="UP001200145">
    <property type="component" value="Unassembled WGS sequence"/>
</dbReference>
<proteinExistence type="predicted"/>
<accession>A0ABS9BJS5</accession>
<sequence length="299" mass="33665">MKFITYLLITLLAFSSCKKNLDQDFNNYNPDLDPSLSNADRTKIALIKELKEVLQSVYLNQNALDEVNAAIYSSFEPDESISITSLLSPNRIGLYNHPAFLEMKIDHGIFKEEFKKQLNKKSYPLIQKYYSGYLSDEVGSSANSNSSDVMVALDSLPLEVFNVNSIKIYFPYSENWGSLYNPGTPGLNTVTDQMQRLVTLVAADREADSGPGNEPYYYQAGRDAPRQLRWRTVTVNDNYAELTKATHIINIMDVRSDPPPPPNPPITGVTIYKVYLGWVKCTKQYDKLISIRNGGGSEC</sequence>